<evidence type="ECO:0000256" key="1">
    <source>
        <dbReference type="SAM" id="Phobius"/>
    </source>
</evidence>
<feature type="transmembrane region" description="Helical" evidence="1">
    <location>
        <begin position="353"/>
        <end position="372"/>
    </location>
</feature>
<sequence length="467" mass="51167">MGRWCKILESGKDKGYAWLVLSMAFISYVMHIGFSCGIVGNLTVIHSQQFDIRLQKSSLIGSAHMGVVCLLGPISSVLVRKLGYQVMQIIGGLCLVTSLGLSYLSTQFWHGFVLFSIFAGISISIMYTACSAVVSDYFDKYRFFAFGTITTGNSVGLLAWPIISQRLFAKYGYSKAMALMCIPQFVHVVAGILFVPLQEPEVPEESYNDEFDKKIEENAELSKSSDVNNGKKYPLRETDTAEKSEDTFTLRELWAVLKTKTIWILVANAFFWNSSVITFFVLIIDYVIRSVGLTEEEAAFGITILGVCKLCGGLVVLCLASLKFDRLILYSAGMMVFSAAVVATVFITDKAMYYTITAVLGLMNGIVYGNVLPILTDFGEPQHLVILLGMNFLGEGVGALTMPSLAAYITKAIGHQYGIVFSGVCGAIAALIVIPTVIYKHKQSKLSHKDDIAGKAETITPRENSLT</sequence>
<dbReference type="PANTHER" id="PTHR11360">
    <property type="entry name" value="MONOCARBOXYLATE TRANSPORTER"/>
    <property type="match status" value="1"/>
</dbReference>
<feature type="transmembrane region" description="Helical" evidence="1">
    <location>
        <begin position="60"/>
        <end position="79"/>
    </location>
</feature>
<dbReference type="SUPFAM" id="SSF103473">
    <property type="entry name" value="MFS general substrate transporter"/>
    <property type="match status" value="1"/>
</dbReference>
<dbReference type="Gene3D" id="1.20.1250.20">
    <property type="entry name" value="MFS general substrate transporter like domains"/>
    <property type="match status" value="1"/>
</dbReference>
<dbReference type="AlphaFoldDB" id="A0A7J7J9P0"/>
<proteinExistence type="predicted"/>
<feature type="transmembrane region" description="Helical" evidence="1">
    <location>
        <begin position="327"/>
        <end position="347"/>
    </location>
</feature>
<accession>A0A7J7J9P0</accession>
<feature type="transmembrane region" description="Helical" evidence="1">
    <location>
        <begin position="261"/>
        <end position="288"/>
    </location>
</feature>
<keyword evidence="3" id="KW-1185">Reference proteome</keyword>
<dbReference type="InterPro" id="IPR050327">
    <property type="entry name" value="Proton-linked_MCT"/>
</dbReference>
<dbReference type="GO" id="GO:0008028">
    <property type="term" value="F:monocarboxylic acid transmembrane transporter activity"/>
    <property type="evidence" value="ECO:0007669"/>
    <property type="project" value="TreeGrafter"/>
</dbReference>
<organism evidence="2 3">
    <name type="scientific">Bugula neritina</name>
    <name type="common">Brown bryozoan</name>
    <name type="synonym">Sertularia neritina</name>
    <dbReference type="NCBI Taxonomy" id="10212"/>
    <lineage>
        <taxon>Eukaryota</taxon>
        <taxon>Metazoa</taxon>
        <taxon>Spiralia</taxon>
        <taxon>Lophotrochozoa</taxon>
        <taxon>Bryozoa</taxon>
        <taxon>Gymnolaemata</taxon>
        <taxon>Cheilostomatida</taxon>
        <taxon>Flustrina</taxon>
        <taxon>Buguloidea</taxon>
        <taxon>Bugulidae</taxon>
        <taxon>Bugula</taxon>
    </lineage>
</organism>
<feature type="transmembrane region" description="Helical" evidence="1">
    <location>
        <begin position="384"/>
        <end position="409"/>
    </location>
</feature>
<reference evidence="2" key="1">
    <citation type="submission" date="2020-06" db="EMBL/GenBank/DDBJ databases">
        <title>Draft genome of Bugula neritina, a colonial animal packing powerful symbionts and potential medicines.</title>
        <authorList>
            <person name="Rayko M."/>
        </authorList>
    </citation>
    <scope>NUCLEOTIDE SEQUENCE [LARGE SCALE GENOMIC DNA]</scope>
    <source>
        <strain evidence="2">Kwan_BN1</strain>
    </source>
</reference>
<dbReference type="Proteomes" id="UP000593567">
    <property type="component" value="Unassembled WGS sequence"/>
</dbReference>
<dbReference type="EMBL" id="VXIV02002812">
    <property type="protein sequence ID" value="KAF6022733.1"/>
    <property type="molecule type" value="Genomic_DNA"/>
</dbReference>
<feature type="transmembrane region" description="Helical" evidence="1">
    <location>
        <begin position="415"/>
        <end position="439"/>
    </location>
</feature>
<feature type="transmembrane region" description="Helical" evidence="1">
    <location>
        <begin position="300"/>
        <end position="320"/>
    </location>
</feature>
<feature type="transmembrane region" description="Helical" evidence="1">
    <location>
        <begin position="141"/>
        <end position="163"/>
    </location>
</feature>
<gene>
    <name evidence="2" type="ORF">EB796_018962</name>
</gene>
<dbReference type="InterPro" id="IPR036259">
    <property type="entry name" value="MFS_trans_sf"/>
</dbReference>
<name>A0A7J7J9P0_BUGNE</name>
<feature type="transmembrane region" description="Helical" evidence="1">
    <location>
        <begin position="16"/>
        <end position="40"/>
    </location>
</feature>
<evidence type="ECO:0000313" key="3">
    <source>
        <dbReference type="Proteomes" id="UP000593567"/>
    </source>
</evidence>
<dbReference type="InterPro" id="IPR011701">
    <property type="entry name" value="MFS"/>
</dbReference>
<dbReference type="PANTHER" id="PTHR11360:SF260">
    <property type="entry name" value="MFS DOMAIN-CONTAINING PROTEIN"/>
    <property type="match status" value="1"/>
</dbReference>
<comment type="caution">
    <text evidence="2">The sequence shown here is derived from an EMBL/GenBank/DDBJ whole genome shotgun (WGS) entry which is preliminary data.</text>
</comment>
<keyword evidence="1" id="KW-1133">Transmembrane helix</keyword>
<feature type="transmembrane region" description="Helical" evidence="1">
    <location>
        <begin position="112"/>
        <end position="134"/>
    </location>
</feature>
<dbReference type="OrthoDB" id="6499973at2759"/>
<feature type="transmembrane region" description="Helical" evidence="1">
    <location>
        <begin position="175"/>
        <end position="197"/>
    </location>
</feature>
<feature type="transmembrane region" description="Helical" evidence="1">
    <location>
        <begin position="86"/>
        <end position="106"/>
    </location>
</feature>
<keyword evidence="1" id="KW-0812">Transmembrane</keyword>
<evidence type="ECO:0000313" key="2">
    <source>
        <dbReference type="EMBL" id="KAF6022733.1"/>
    </source>
</evidence>
<dbReference type="Pfam" id="PF07690">
    <property type="entry name" value="MFS_1"/>
    <property type="match status" value="1"/>
</dbReference>
<keyword evidence="1" id="KW-0472">Membrane</keyword>
<protein>
    <submittedName>
        <fullName evidence="2">Uncharacterized protein</fullName>
    </submittedName>
</protein>